<evidence type="ECO:0000256" key="2">
    <source>
        <dbReference type="ARBA" id="ARBA00022617"/>
    </source>
</evidence>
<dbReference type="Proteomes" id="UP000306575">
    <property type="component" value="Unassembled WGS sequence"/>
</dbReference>
<protein>
    <submittedName>
        <fullName evidence="8">Precorrin-3B synthase</fullName>
        <ecNumber evidence="8">1.14.13.83</ecNumber>
    </submittedName>
</protein>
<dbReference type="SUPFAM" id="SSF55124">
    <property type="entry name" value="Nitrite/Sulfite reductase N-terminal domain-like"/>
    <property type="match status" value="1"/>
</dbReference>
<dbReference type="InterPro" id="IPR045854">
    <property type="entry name" value="NO2/SO3_Rdtase_4Fe4S_sf"/>
</dbReference>
<dbReference type="NCBIfam" id="TIGR02435">
    <property type="entry name" value="CobG"/>
    <property type="match status" value="1"/>
</dbReference>
<dbReference type="PANTHER" id="PTHR32439:SF9">
    <property type="entry name" value="BLR3264 PROTEIN"/>
    <property type="match status" value="1"/>
</dbReference>
<evidence type="ECO:0000259" key="7">
    <source>
        <dbReference type="Pfam" id="PF03460"/>
    </source>
</evidence>
<dbReference type="GO" id="GO:0043818">
    <property type="term" value="F:precorrin-3B synthase activity"/>
    <property type="evidence" value="ECO:0007669"/>
    <property type="project" value="UniProtKB-EC"/>
</dbReference>
<dbReference type="EC" id="1.14.13.83" evidence="8"/>
<evidence type="ECO:0000256" key="1">
    <source>
        <dbReference type="ARBA" id="ARBA00022485"/>
    </source>
</evidence>
<dbReference type="GO" id="GO:0046872">
    <property type="term" value="F:metal ion binding"/>
    <property type="evidence" value="ECO:0007669"/>
    <property type="project" value="UniProtKB-KW"/>
</dbReference>
<dbReference type="GO" id="GO:0051539">
    <property type="term" value="F:4 iron, 4 sulfur cluster binding"/>
    <property type="evidence" value="ECO:0007669"/>
    <property type="project" value="UniProtKB-KW"/>
</dbReference>
<proteinExistence type="predicted"/>
<name>A0A4U7N744_9RHOB</name>
<dbReference type="Gene3D" id="3.30.413.10">
    <property type="entry name" value="Sulfite Reductase Hemoprotein, domain 1"/>
    <property type="match status" value="1"/>
</dbReference>
<evidence type="ECO:0000313" key="8">
    <source>
        <dbReference type="EMBL" id="TKZ21558.1"/>
    </source>
</evidence>
<evidence type="ECO:0000313" key="9">
    <source>
        <dbReference type="Proteomes" id="UP000306575"/>
    </source>
</evidence>
<gene>
    <name evidence="8" type="primary">cobG</name>
    <name evidence="8" type="ORF">FAP39_05500</name>
</gene>
<reference evidence="8 9" key="1">
    <citation type="submission" date="2019-04" db="EMBL/GenBank/DDBJ databases">
        <title>Genome sequence of Pelagicola litoralis CL-ES2.</title>
        <authorList>
            <person name="Cao J."/>
        </authorList>
    </citation>
    <scope>NUCLEOTIDE SEQUENCE [LARGE SCALE GENOMIC DNA]</scope>
    <source>
        <strain evidence="8 9">CL-ES2</strain>
    </source>
</reference>
<keyword evidence="9" id="KW-1185">Reference proteome</keyword>
<keyword evidence="4 8" id="KW-0560">Oxidoreductase</keyword>
<comment type="caution">
    <text evidence="8">The sequence shown here is derived from an EMBL/GenBank/DDBJ whole genome shotgun (WGS) entry which is preliminary data.</text>
</comment>
<keyword evidence="5" id="KW-0408">Iron</keyword>
<evidence type="ECO:0000256" key="3">
    <source>
        <dbReference type="ARBA" id="ARBA00022723"/>
    </source>
</evidence>
<dbReference type="EMBL" id="SULI01000004">
    <property type="protein sequence ID" value="TKZ21558.1"/>
    <property type="molecule type" value="Genomic_DNA"/>
</dbReference>
<dbReference type="Pfam" id="PF03460">
    <property type="entry name" value="NIR_SIR_ferr"/>
    <property type="match status" value="1"/>
</dbReference>
<feature type="domain" description="Nitrite/Sulfite reductase ferredoxin-like" evidence="7">
    <location>
        <begin position="15"/>
        <end position="81"/>
    </location>
</feature>
<dbReference type="InterPro" id="IPR012798">
    <property type="entry name" value="Cbl_synth_CobG-like"/>
</dbReference>
<evidence type="ECO:0000256" key="4">
    <source>
        <dbReference type="ARBA" id="ARBA00023002"/>
    </source>
</evidence>
<keyword evidence="1" id="KW-0004">4Fe-4S</keyword>
<keyword evidence="2" id="KW-0349">Heme</keyword>
<sequence>MTRPAAKGWCPGAYHPMISGDGLIVRVRPQMMRLTQTQALGLCDLATTYGSGLIDLTSRANLQIRGVRPSDHEALLAGLLELGLLNDDPDLEGRRNILVTPLWHHGDVNAHIAHDLIQRLADFPQLPAKMGFAIDAGPTPILQGDSADFRIERAATGNLILRADGATAGRKITQDTAILALIEMAQWFCDTGGAQNRRMAKHVTKVPLPDTWQNLEPASAAKKPTPGLMAQGHAYGVAFGQIEAQALTSLFLASQATALRVTPWRLFILENATHPATTGFISHDADPLLRMDACPGAPFCESASVDTRSLARKLARAASGPVHVSGCAKGCARPRICETTLVGRDGKFDLVRNGLPWDEPDQFNLDPDTLPDRIGDL</sequence>
<organism evidence="8 9">
    <name type="scientific">Shimia litoralis</name>
    <dbReference type="NCBI Taxonomy" id="420403"/>
    <lineage>
        <taxon>Bacteria</taxon>
        <taxon>Pseudomonadati</taxon>
        <taxon>Pseudomonadota</taxon>
        <taxon>Alphaproteobacteria</taxon>
        <taxon>Rhodobacterales</taxon>
        <taxon>Roseobacteraceae</taxon>
    </lineage>
</organism>
<dbReference type="OrthoDB" id="7459360at2"/>
<dbReference type="InterPro" id="IPR036136">
    <property type="entry name" value="Nit/Sulf_reduc_fer-like_dom_sf"/>
</dbReference>
<evidence type="ECO:0000256" key="5">
    <source>
        <dbReference type="ARBA" id="ARBA00023004"/>
    </source>
</evidence>
<dbReference type="RefSeq" id="WP_138015386.1">
    <property type="nucleotide sequence ID" value="NZ_SULI01000004.1"/>
</dbReference>
<dbReference type="SUPFAM" id="SSF56014">
    <property type="entry name" value="Nitrite and sulphite reductase 4Fe-4S domain-like"/>
    <property type="match status" value="1"/>
</dbReference>
<dbReference type="Gene3D" id="3.90.480.20">
    <property type="match status" value="1"/>
</dbReference>
<dbReference type="AlphaFoldDB" id="A0A4U7N744"/>
<dbReference type="InterPro" id="IPR005117">
    <property type="entry name" value="NiRdtase/SiRdtase_haem-b_fer"/>
</dbReference>
<dbReference type="InterPro" id="IPR051329">
    <property type="entry name" value="NIR_SIR_4Fe-4S"/>
</dbReference>
<keyword evidence="6" id="KW-0411">Iron-sulfur</keyword>
<keyword evidence="3" id="KW-0479">Metal-binding</keyword>
<dbReference type="PANTHER" id="PTHR32439">
    <property type="entry name" value="FERREDOXIN--NITRITE REDUCTASE, CHLOROPLASTIC"/>
    <property type="match status" value="1"/>
</dbReference>
<accession>A0A4U7N744</accession>
<evidence type="ECO:0000256" key="6">
    <source>
        <dbReference type="ARBA" id="ARBA00023014"/>
    </source>
</evidence>